<evidence type="ECO:0000256" key="5">
    <source>
        <dbReference type="ARBA" id="ARBA00022475"/>
    </source>
</evidence>
<dbReference type="Pfam" id="PF01554">
    <property type="entry name" value="MatE"/>
    <property type="match status" value="2"/>
</dbReference>
<dbReference type="NCBIfam" id="TIGR00797">
    <property type="entry name" value="matE"/>
    <property type="match status" value="1"/>
</dbReference>
<proteinExistence type="inferred from homology"/>
<feature type="transmembrane region" description="Helical" evidence="10">
    <location>
        <begin position="418"/>
        <end position="438"/>
    </location>
</feature>
<keyword evidence="5" id="KW-1003">Cell membrane</keyword>
<evidence type="ECO:0000256" key="4">
    <source>
        <dbReference type="ARBA" id="ARBA00022448"/>
    </source>
</evidence>
<protein>
    <recommendedName>
        <fullName evidence="3">Multidrug export protein MepA</fullName>
    </recommendedName>
</protein>
<dbReference type="InterPro" id="IPR048279">
    <property type="entry name" value="MdtK-like"/>
</dbReference>
<keyword evidence="7 10" id="KW-1133">Transmembrane helix</keyword>
<name>A0A1T4Y5S7_9CLOT</name>
<dbReference type="InterPro" id="IPR045070">
    <property type="entry name" value="MATE_MepA-like"/>
</dbReference>
<accession>A0A1T4Y5S7</accession>
<keyword evidence="8 10" id="KW-0472">Membrane</keyword>
<organism evidence="11 12">
    <name type="scientific">Caloramator quimbayensis</name>
    <dbReference type="NCBI Taxonomy" id="1147123"/>
    <lineage>
        <taxon>Bacteria</taxon>
        <taxon>Bacillati</taxon>
        <taxon>Bacillota</taxon>
        <taxon>Clostridia</taxon>
        <taxon>Eubacteriales</taxon>
        <taxon>Clostridiaceae</taxon>
        <taxon>Caloramator</taxon>
    </lineage>
</organism>
<feature type="transmembrane region" description="Helical" evidence="10">
    <location>
        <begin position="194"/>
        <end position="215"/>
    </location>
</feature>
<evidence type="ECO:0000313" key="12">
    <source>
        <dbReference type="Proteomes" id="UP000190105"/>
    </source>
</evidence>
<keyword evidence="6 10" id="KW-0812">Transmembrane</keyword>
<evidence type="ECO:0000256" key="10">
    <source>
        <dbReference type="SAM" id="Phobius"/>
    </source>
</evidence>
<feature type="transmembrane region" description="Helical" evidence="10">
    <location>
        <begin position="15"/>
        <end position="36"/>
    </location>
</feature>
<dbReference type="EMBL" id="FUYH01000022">
    <property type="protein sequence ID" value="SKA96645.1"/>
    <property type="molecule type" value="Genomic_DNA"/>
</dbReference>
<keyword evidence="9" id="KW-0046">Antibiotic resistance</keyword>
<feature type="transmembrane region" description="Helical" evidence="10">
    <location>
        <begin position="168"/>
        <end position="188"/>
    </location>
</feature>
<dbReference type="GO" id="GO:0046677">
    <property type="term" value="P:response to antibiotic"/>
    <property type="evidence" value="ECO:0007669"/>
    <property type="project" value="UniProtKB-KW"/>
</dbReference>
<evidence type="ECO:0000256" key="7">
    <source>
        <dbReference type="ARBA" id="ARBA00022989"/>
    </source>
</evidence>
<dbReference type="PANTHER" id="PTHR43823:SF3">
    <property type="entry name" value="MULTIDRUG EXPORT PROTEIN MEPA"/>
    <property type="match status" value="1"/>
</dbReference>
<dbReference type="InterPro" id="IPR051327">
    <property type="entry name" value="MATE_MepA_subfamily"/>
</dbReference>
<dbReference type="Proteomes" id="UP000190105">
    <property type="component" value="Unassembled WGS sequence"/>
</dbReference>
<feature type="transmembrane region" description="Helical" evidence="10">
    <location>
        <begin position="362"/>
        <end position="382"/>
    </location>
</feature>
<feature type="transmembrane region" description="Helical" evidence="10">
    <location>
        <begin position="135"/>
        <end position="156"/>
    </location>
</feature>
<reference evidence="12" key="1">
    <citation type="submission" date="2017-02" db="EMBL/GenBank/DDBJ databases">
        <authorList>
            <person name="Varghese N."/>
            <person name="Submissions S."/>
        </authorList>
    </citation>
    <scope>NUCLEOTIDE SEQUENCE [LARGE SCALE GENOMIC DNA]</scope>
    <source>
        <strain evidence="12">USBA 833</strain>
    </source>
</reference>
<dbReference type="STRING" id="1147123.SAMN05443428_1225"/>
<evidence type="ECO:0000256" key="6">
    <source>
        <dbReference type="ARBA" id="ARBA00022692"/>
    </source>
</evidence>
<feature type="transmembrane region" description="Helical" evidence="10">
    <location>
        <begin position="270"/>
        <end position="290"/>
    </location>
</feature>
<dbReference type="PANTHER" id="PTHR43823">
    <property type="entry name" value="SPORULATION PROTEIN YKVU"/>
    <property type="match status" value="1"/>
</dbReference>
<comment type="similarity">
    <text evidence="2">Belongs to the multi antimicrobial extrusion (MATE) (TC 2.A.66.1) family. MepA subfamily.</text>
</comment>
<evidence type="ECO:0000256" key="3">
    <source>
        <dbReference type="ARBA" id="ARBA00022106"/>
    </source>
</evidence>
<dbReference type="PIRSF" id="PIRSF006603">
    <property type="entry name" value="DinF"/>
    <property type="match status" value="1"/>
</dbReference>
<feature type="transmembrane region" description="Helical" evidence="10">
    <location>
        <begin position="394"/>
        <end position="412"/>
    </location>
</feature>
<evidence type="ECO:0000256" key="8">
    <source>
        <dbReference type="ARBA" id="ARBA00023136"/>
    </source>
</evidence>
<evidence type="ECO:0000256" key="2">
    <source>
        <dbReference type="ARBA" id="ARBA00008417"/>
    </source>
</evidence>
<dbReference type="GO" id="GO:0042910">
    <property type="term" value="F:xenobiotic transmembrane transporter activity"/>
    <property type="evidence" value="ECO:0007669"/>
    <property type="project" value="InterPro"/>
</dbReference>
<dbReference type="InterPro" id="IPR002528">
    <property type="entry name" value="MATE_fam"/>
</dbReference>
<dbReference type="OrthoDB" id="9811110at2"/>
<feature type="transmembrane region" description="Helical" evidence="10">
    <location>
        <begin position="318"/>
        <end position="342"/>
    </location>
</feature>
<feature type="transmembrane region" description="Helical" evidence="10">
    <location>
        <begin position="93"/>
        <end position="115"/>
    </location>
</feature>
<feature type="transmembrane region" description="Helical" evidence="10">
    <location>
        <begin position="48"/>
        <end position="72"/>
    </location>
</feature>
<dbReference type="AlphaFoldDB" id="A0A1T4Y5S7"/>
<evidence type="ECO:0000313" key="11">
    <source>
        <dbReference type="EMBL" id="SKA96645.1"/>
    </source>
</evidence>
<dbReference type="CDD" id="cd13143">
    <property type="entry name" value="MATE_MepA_like"/>
    <property type="match status" value="1"/>
</dbReference>
<dbReference type="GO" id="GO:0015297">
    <property type="term" value="F:antiporter activity"/>
    <property type="evidence" value="ECO:0007669"/>
    <property type="project" value="InterPro"/>
</dbReference>
<keyword evidence="4" id="KW-0813">Transport</keyword>
<feature type="transmembrane region" description="Helical" evidence="10">
    <location>
        <begin position="235"/>
        <end position="258"/>
    </location>
</feature>
<sequence length="451" mass="49330">MDRSKQLGEEKVGKLLLKFSIPAIVGMIVNALYNIVDRIFVGQGVGSLAISGIAITFPITTVIMAFGMLVGIGSAALVSIRLGQKRRDEAEEIVGNALVLLIIISSLLMIFGLIFERRILRSFGAGDAVIKYAQDYITIILSGVIFQSVGFGMNNLIRADANPKNAMFTMLIGAVTNTILDPVFIFVFHMGIKGAAIATIISQALSAVWVLSYFFSKRSMLKIHRKNLRLKKNIILSIFSIGMSPFSMQLAASVVTIILNRSLVKYGGDIAVAAMGIINSISMLILMPIFGINQGAQPIIGYNYGAQKYDRVKHTLKLAILAATTICTIGFVAVQLFPVAIISIFNRTDKELIKIGSNGLRIFLSMLPIIGFQIVSSNYFQAVGKPKHSMFLSLSRQVIILIPLLLILPRIFKLKGVWLAGPTADFLSSLLTATFLMFEIRNLKQKHREGV</sequence>
<keyword evidence="12" id="KW-1185">Reference proteome</keyword>
<gene>
    <name evidence="11" type="ORF">SAMN05443428_1225</name>
</gene>
<dbReference type="GO" id="GO:0005886">
    <property type="term" value="C:plasma membrane"/>
    <property type="evidence" value="ECO:0007669"/>
    <property type="project" value="UniProtKB-SubCell"/>
</dbReference>
<evidence type="ECO:0000256" key="9">
    <source>
        <dbReference type="ARBA" id="ARBA00023251"/>
    </source>
</evidence>
<comment type="subcellular location">
    <subcellularLocation>
        <location evidence="1">Cell membrane</location>
        <topology evidence="1">Multi-pass membrane protein</topology>
    </subcellularLocation>
</comment>
<evidence type="ECO:0000256" key="1">
    <source>
        <dbReference type="ARBA" id="ARBA00004651"/>
    </source>
</evidence>
<dbReference type="RefSeq" id="WP_078697331.1">
    <property type="nucleotide sequence ID" value="NZ_FUYH01000022.1"/>
</dbReference>